<protein>
    <submittedName>
        <fullName evidence="1">Uncharacterized protein</fullName>
    </submittedName>
</protein>
<dbReference type="EMBL" id="KP790008">
    <property type="protein sequence ID" value="AKC02776.1"/>
    <property type="molecule type" value="Genomic_DNA"/>
</dbReference>
<dbReference type="KEGG" id="vg:26795083"/>
<sequence>MADFNSEAEWSKEHEFLVKILYRNGTEQVVACGDVQRSRHPLDGSVTIILVNSFPVMSYFSLDDICSIQVIPHPQYEESSGPVQEKLPVDDFPD</sequence>
<evidence type="ECO:0000313" key="2">
    <source>
        <dbReference type="Proteomes" id="UP000033020"/>
    </source>
</evidence>
<dbReference type="Proteomes" id="UP000033020">
    <property type="component" value="Segment"/>
</dbReference>
<gene>
    <name evidence="1" type="ORF">GordTnk2_36</name>
</gene>
<accession>A0A0E3T5Q8</accession>
<keyword evidence="2" id="KW-1185">Reference proteome</keyword>
<reference evidence="1 2" key="1">
    <citation type="journal article" date="2015" name="Sci. Rep.">
        <title>Bacteriophages of wastewater foaming-associated filamentous Gordonia reduce host levels in raw activated sludge.</title>
        <authorList>
            <person name="Liu M."/>
            <person name="Gill J.J."/>
            <person name="Young R."/>
            <person name="Summer E.J."/>
        </authorList>
    </citation>
    <scope>NUCLEOTIDE SEQUENCE [LARGE SCALE GENOMIC DNA]</scope>
</reference>
<organism evidence="1 2">
    <name type="scientific">Gordonia phage GordTnk2</name>
    <dbReference type="NCBI Taxonomy" id="1622192"/>
    <lineage>
        <taxon>Viruses</taxon>
        <taxon>Duplodnaviria</taxon>
        <taxon>Heunggongvirae</taxon>
        <taxon>Uroviricota</taxon>
        <taxon>Caudoviricetes</taxon>
        <taxon>Gordtnkvirus</taxon>
        <taxon>Gordtnkvirus gordtnk2</taxon>
    </lineage>
</organism>
<name>A0A0E3T5Q8_9CAUD</name>
<dbReference type="GeneID" id="26795083"/>
<dbReference type="RefSeq" id="YP_009223944.1">
    <property type="nucleotide sequence ID" value="NC_029074.1"/>
</dbReference>
<proteinExistence type="predicted"/>
<evidence type="ECO:0000313" key="1">
    <source>
        <dbReference type="EMBL" id="AKC02776.1"/>
    </source>
</evidence>